<dbReference type="RefSeq" id="WP_035378211.1">
    <property type="nucleotide sequence ID" value="NZ_BJVR01000001.1"/>
</dbReference>
<keyword evidence="5" id="KW-1185">Reference proteome</keyword>
<evidence type="ECO:0000313" key="4">
    <source>
        <dbReference type="EMBL" id="OUI85701.1"/>
    </source>
</evidence>
<name>A0A094ZTK2_9PROT</name>
<dbReference type="STRING" id="104102.AtDm6_0641"/>
<evidence type="ECO:0008006" key="9">
    <source>
        <dbReference type="Google" id="ProtNLM"/>
    </source>
</evidence>
<dbReference type="EMBL" id="JOMM01000029">
    <property type="protein sequence ID" value="OUI85701.1"/>
    <property type="molecule type" value="Genomic_DNA"/>
</dbReference>
<proteinExistence type="predicted"/>
<reference evidence="4 7" key="2">
    <citation type="submission" date="2014-06" db="EMBL/GenBank/DDBJ databases">
        <authorList>
            <person name="Ju J."/>
            <person name="Zhang J."/>
        </authorList>
    </citation>
    <scope>NUCLEOTIDE SEQUENCE [LARGE SCALE GENOMIC DNA]</scope>
    <source>
        <strain evidence="4">DmW_042</strain>
    </source>
</reference>
<evidence type="ECO:0000313" key="6">
    <source>
        <dbReference type="Proteomes" id="UP000075411"/>
    </source>
</evidence>
<dbReference type="Proteomes" id="UP000075411">
    <property type="component" value="Unassembled WGS sequence"/>
</dbReference>
<dbReference type="InterPro" id="IPR021330">
    <property type="entry name" value="DUF2939"/>
</dbReference>
<dbReference type="AlphaFoldDB" id="A0A094ZTK2"/>
<dbReference type="Proteomes" id="UP000321800">
    <property type="component" value="Unassembled WGS sequence"/>
</dbReference>
<evidence type="ECO:0000313" key="3">
    <source>
        <dbReference type="EMBL" id="KXV58950.1"/>
    </source>
</evidence>
<evidence type="ECO:0000313" key="2">
    <source>
        <dbReference type="EMBL" id="KGB25446.1"/>
    </source>
</evidence>
<reference evidence="2 5" key="1">
    <citation type="submission" date="2014-06" db="EMBL/GenBank/DDBJ databases">
        <title>Functional and comparative genomic analyses of the Drosophila gut microbiota identify candidate symbiosis factors.</title>
        <authorList>
            <person name="Newell P.D."/>
            <person name="Chaston J.M."/>
            <person name="Douglas A.E."/>
        </authorList>
    </citation>
    <scope>NUCLEOTIDE SEQUENCE [LARGE SCALE GENOMIC DNA]</scope>
    <source>
        <strain evidence="2 5">DmCS_006</strain>
    </source>
</reference>
<organism evidence="2 5">
    <name type="scientific">Acetobacter tropicalis</name>
    <dbReference type="NCBI Taxonomy" id="104102"/>
    <lineage>
        <taxon>Bacteria</taxon>
        <taxon>Pseudomonadati</taxon>
        <taxon>Pseudomonadota</taxon>
        <taxon>Alphaproteobacteria</taxon>
        <taxon>Acetobacterales</taxon>
        <taxon>Acetobacteraceae</taxon>
        <taxon>Acetobacter</taxon>
    </lineage>
</organism>
<dbReference type="EMBL" id="LHZT01000110">
    <property type="protein sequence ID" value="KXV58950.1"/>
    <property type="molecule type" value="Genomic_DNA"/>
</dbReference>
<dbReference type="GeneID" id="89479325"/>
<dbReference type="OrthoDB" id="7270588at2"/>
<dbReference type="PATRIC" id="fig|104102.11.peg.937"/>
<reference evidence="1 8" key="4">
    <citation type="submission" date="2019-07" db="EMBL/GenBank/DDBJ databases">
        <title>Whole genome shotgun sequence of Acetobacter tropicalis NBRC 16470.</title>
        <authorList>
            <person name="Hosoyama A."/>
            <person name="Uohara A."/>
            <person name="Ohji S."/>
            <person name="Ichikawa N."/>
        </authorList>
    </citation>
    <scope>NUCLEOTIDE SEQUENCE [LARGE SCALE GENOMIC DNA]</scope>
    <source>
        <strain evidence="1 8">NBRC 16470</strain>
    </source>
</reference>
<evidence type="ECO:0000313" key="5">
    <source>
        <dbReference type="Proteomes" id="UP000029448"/>
    </source>
</evidence>
<comment type="caution">
    <text evidence="2">The sequence shown here is derived from an EMBL/GenBank/DDBJ whole genome shotgun (WGS) entry which is preliminary data.</text>
</comment>
<sequence length="204" mass="21588">MIALTTPGRSARSASLPSRQTARKVCVGASAAAFGLYLASPFVTLWTVGTSLQTHDMASLGHVINWGSLDASIKHQALSGLNLLQPASDDLPEFGSSFASTAVSNAVDINVTQANLGTLVDEAMPAALPAKQPAPSLGALISKTSFRFARLDQFEASIPLPGHERETPLKIEMRIQGWHWKITKVDFPVARQPTLTASATPSNA</sequence>
<dbReference type="Proteomes" id="UP000194565">
    <property type="component" value="Unassembled WGS sequence"/>
</dbReference>
<dbReference type="Pfam" id="PF11159">
    <property type="entry name" value="DUF2939"/>
    <property type="match status" value="1"/>
</dbReference>
<protein>
    <recommendedName>
        <fullName evidence="9">DUF2939 domain-containing protein</fullName>
    </recommendedName>
</protein>
<dbReference type="EMBL" id="BJVR01000001">
    <property type="protein sequence ID" value="GEL49060.1"/>
    <property type="molecule type" value="Genomic_DNA"/>
</dbReference>
<accession>A0A094ZTK2</accession>
<dbReference type="EMBL" id="JOKM01000018">
    <property type="protein sequence ID" value="KGB25446.1"/>
    <property type="molecule type" value="Genomic_DNA"/>
</dbReference>
<evidence type="ECO:0000313" key="8">
    <source>
        <dbReference type="Proteomes" id="UP000321800"/>
    </source>
</evidence>
<reference evidence="3 6" key="3">
    <citation type="submission" date="2015-06" db="EMBL/GenBank/DDBJ databases">
        <title>Improved classification and identification of acetic acid bacteria using matrix-assisted laser desorption/ionization time-of-flight mass spectrometry; Gluconobacter nephelii and Gluconobacter uchimurae are later heterotypic synonyms of Gluconobacter japonicus and Gluconobacter oxydans, respectively.</title>
        <authorList>
            <person name="Li L."/>
            <person name="Cleenwerck I."/>
            <person name="De Vuyst L."/>
            <person name="Vandamme P."/>
        </authorList>
    </citation>
    <scope>NUCLEOTIDE SEQUENCE [LARGE SCALE GENOMIC DNA]</scope>
    <source>
        <strain evidence="3 6">LMG 1663</strain>
    </source>
</reference>
<evidence type="ECO:0000313" key="7">
    <source>
        <dbReference type="Proteomes" id="UP000194565"/>
    </source>
</evidence>
<evidence type="ECO:0000313" key="1">
    <source>
        <dbReference type="EMBL" id="GEL49060.1"/>
    </source>
</evidence>
<dbReference type="Proteomes" id="UP000029448">
    <property type="component" value="Unassembled WGS sequence"/>
</dbReference>
<gene>
    <name evidence="3" type="ORF">AD947_05030</name>
    <name evidence="2" type="ORF">AtDm6_0641</name>
    <name evidence="1" type="ORF">ATR01nite_01350</name>
    <name evidence="4" type="ORF">HC62_09845</name>
</gene>